<dbReference type="EMBL" id="PQFF01000199">
    <property type="protein sequence ID" value="RHZ75379.1"/>
    <property type="molecule type" value="Genomic_DNA"/>
</dbReference>
<dbReference type="OrthoDB" id="2336871at2759"/>
<feature type="chain" id="PRO_5017207369" evidence="2">
    <location>
        <begin position="21"/>
        <end position="236"/>
    </location>
</feature>
<sequence>MKFFLFFCVILFTLSTEVLSHHPSRFTKRDNSTELPEFRRHSKRQNPFGKNRGGGGGGIDGFCKKSKKTPADGTQNRNGACVSTVLGELPSADKMVTCILTNPANGAQLKANTAFNVEMVIKNIQTGAFSDPAKEYYITGQTLNANGFIIGHTHVTIQQIDSPQTNNPPDPAVFAFFKGADQAADGQGKLTIPVDNGLPPGNYRICTLSSSLTHQSVIMPVAQRGSQDDCIRMKVK</sequence>
<comment type="caution">
    <text evidence="3">The sequence shown here is derived from an EMBL/GenBank/DDBJ whole genome shotgun (WGS) entry which is preliminary data.</text>
</comment>
<evidence type="ECO:0000256" key="1">
    <source>
        <dbReference type="SAM" id="MobiDB-lite"/>
    </source>
</evidence>
<feature type="compositionally biased region" description="Gly residues" evidence="1">
    <location>
        <begin position="51"/>
        <end position="60"/>
    </location>
</feature>
<dbReference type="InterPro" id="IPR053216">
    <property type="entry name" value="Appressorial_penetr-assoc"/>
</dbReference>
<evidence type="ECO:0000256" key="2">
    <source>
        <dbReference type="SAM" id="SignalP"/>
    </source>
</evidence>
<keyword evidence="4" id="KW-1185">Reference proteome</keyword>
<dbReference type="PANTHER" id="PTHR34587:SF2">
    <property type="entry name" value="G-PROTEIN COUPLED RECEPTORS FAMILY 1 PROFILE DOMAIN-CONTAINING PROTEIN"/>
    <property type="match status" value="1"/>
</dbReference>
<accession>A0A397IHD0</accession>
<reference evidence="3 4" key="1">
    <citation type="submission" date="2018-08" db="EMBL/GenBank/DDBJ databases">
        <title>Genome and evolution of the arbuscular mycorrhizal fungus Diversispora epigaea (formerly Glomus versiforme) and its bacterial endosymbionts.</title>
        <authorList>
            <person name="Sun X."/>
            <person name="Fei Z."/>
            <person name="Harrison M."/>
        </authorList>
    </citation>
    <scope>NUCLEOTIDE SEQUENCE [LARGE SCALE GENOMIC DNA]</scope>
    <source>
        <strain evidence="3 4">IT104</strain>
    </source>
</reference>
<proteinExistence type="predicted"/>
<evidence type="ECO:0000313" key="4">
    <source>
        <dbReference type="Proteomes" id="UP000266861"/>
    </source>
</evidence>
<organism evidence="3 4">
    <name type="scientific">Diversispora epigaea</name>
    <dbReference type="NCBI Taxonomy" id="1348612"/>
    <lineage>
        <taxon>Eukaryota</taxon>
        <taxon>Fungi</taxon>
        <taxon>Fungi incertae sedis</taxon>
        <taxon>Mucoromycota</taxon>
        <taxon>Glomeromycotina</taxon>
        <taxon>Glomeromycetes</taxon>
        <taxon>Diversisporales</taxon>
        <taxon>Diversisporaceae</taxon>
        <taxon>Diversispora</taxon>
    </lineage>
</organism>
<feature type="signal peptide" evidence="2">
    <location>
        <begin position="1"/>
        <end position="20"/>
    </location>
</feature>
<dbReference type="PANTHER" id="PTHR34587">
    <property type="entry name" value="VWFA DOMAIN-CONTAINING PROTEIN"/>
    <property type="match status" value="1"/>
</dbReference>
<dbReference type="STRING" id="1348612.A0A397IHD0"/>
<evidence type="ECO:0000313" key="3">
    <source>
        <dbReference type="EMBL" id="RHZ75379.1"/>
    </source>
</evidence>
<feature type="compositionally biased region" description="Basic and acidic residues" evidence="1">
    <location>
        <begin position="27"/>
        <end position="39"/>
    </location>
</feature>
<feature type="region of interest" description="Disordered" evidence="1">
    <location>
        <begin position="24"/>
        <end position="75"/>
    </location>
</feature>
<dbReference type="AlphaFoldDB" id="A0A397IHD0"/>
<name>A0A397IHD0_9GLOM</name>
<dbReference type="Proteomes" id="UP000266861">
    <property type="component" value="Unassembled WGS sequence"/>
</dbReference>
<keyword evidence="2" id="KW-0732">Signal</keyword>
<protein>
    <submittedName>
        <fullName evidence="3">Uncharacterized protein</fullName>
    </submittedName>
</protein>
<gene>
    <name evidence="3" type="ORF">Glove_214g39</name>
</gene>